<dbReference type="Proteomes" id="UP000550787">
    <property type="component" value="Unassembled WGS sequence"/>
</dbReference>
<evidence type="ECO:0000256" key="1">
    <source>
        <dbReference type="SAM" id="MobiDB-lite"/>
    </source>
</evidence>
<comment type="caution">
    <text evidence="2">The sequence shown here is derived from an EMBL/GenBank/DDBJ whole genome shotgun (WGS) entry which is preliminary data.</text>
</comment>
<organism evidence="2 3">
    <name type="scientific">Gluconacetobacter diazotrophicus</name>
    <name type="common">Acetobacter diazotrophicus</name>
    <dbReference type="NCBI Taxonomy" id="33996"/>
    <lineage>
        <taxon>Bacteria</taxon>
        <taxon>Pseudomonadati</taxon>
        <taxon>Pseudomonadota</taxon>
        <taxon>Alphaproteobacteria</taxon>
        <taxon>Acetobacterales</taxon>
        <taxon>Acetobacteraceae</taxon>
        <taxon>Gluconacetobacter</taxon>
    </lineage>
</organism>
<proteinExistence type="predicted"/>
<feature type="region of interest" description="Disordered" evidence="1">
    <location>
        <begin position="1"/>
        <end position="21"/>
    </location>
</feature>
<evidence type="ECO:0000313" key="3">
    <source>
        <dbReference type="Proteomes" id="UP000550787"/>
    </source>
</evidence>
<evidence type="ECO:0008006" key="4">
    <source>
        <dbReference type="Google" id="ProtNLM"/>
    </source>
</evidence>
<dbReference type="OMA" id="MERPWAH"/>
<dbReference type="SUPFAM" id="SSF52540">
    <property type="entry name" value="P-loop containing nucleoside triphosphate hydrolases"/>
    <property type="match status" value="1"/>
</dbReference>
<evidence type="ECO:0000313" key="2">
    <source>
        <dbReference type="EMBL" id="MBB2156447.1"/>
    </source>
</evidence>
<gene>
    <name evidence="2" type="ORF">HLH33_09015</name>
</gene>
<accession>A0A7W4FEX7</accession>
<sequence>MFGWPKKKNLSRHGTPDGRSKILITGTGRAGTTMLMQLFTALDFHTGYTFEQAMKEVDPISHAGLENLDFGPESPYVLKSPNYADLLLPMVQEGQVKIHAAIVPMRNLYSAAESRRRVTRDAARTGFDPEIEYPGGLWLTRTHDEQESILAIQFYKIMWGLTLFGVRPYMVEFPKFAEKSDYLWTQLEQLMNEHGVTESEFRAAFGRILRKDLIHTFQPVTASPPMEITGELSDKRKT</sequence>
<dbReference type="InterPro" id="IPR027417">
    <property type="entry name" value="P-loop_NTPase"/>
</dbReference>
<dbReference type="RefSeq" id="WP_012225435.1">
    <property type="nucleotide sequence ID" value="NZ_JABEQG010000014.1"/>
</dbReference>
<protein>
    <recommendedName>
        <fullName evidence="4">Sulfotransferase domain-containing protein</fullName>
    </recommendedName>
</protein>
<dbReference type="AlphaFoldDB" id="A0A7W4FEX7"/>
<name>A0A7W4FEX7_GLUDI</name>
<dbReference type="EMBL" id="JABEQG010000014">
    <property type="protein sequence ID" value="MBB2156447.1"/>
    <property type="molecule type" value="Genomic_DNA"/>
</dbReference>
<feature type="compositionally biased region" description="Basic residues" evidence="1">
    <location>
        <begin position="1"/>
        <end position="11"/>
    </location>
</feature>
<reference evidence="2 3" key="1">
    <citation type="submission" date="2020-04" db="EMBL/GenBank/DDBJ databases">
        <title>Description of novel Gluconacetobacter.</title>
        <authorList>
            <person name="Sombolestani A."/>
        </authorList>
    </citation>
    <scope>NUCLEOTIDE SEQUENCE [LARGE SCALE GENOMIC DNA]</scope>
    <source>
        <strain evidence="2 3">LMG 7603</strain>
    </source>
</reference>